<dbReference type="Proteomes" id="UP000037035">
    <property type="component" value="Unassembled WGS sequence"/>
</dbReference>
<name>A0A0L6VFC3_9BASI</name>
<evidence type="ECO:0000313" key="2">
    <source>
        <dbReference type="Proteomes" id="UP000037035"/>
    </source>
</evidence>
<dbReference type="EMBL" id="LAVV01006541">
    <property type="protein sequence ID" value="KNZ59424.1"/>
    <property type="molecule type" value="Genomic_DNA"/>
</dbReference>
<accession>A0A0L6VFC3</accession>
<dbReference type="AlphaFoldDB" id="A0A0L6VFC3"/>
<proteinExistence type="predicted"/>
<gene>
    <name evidence="1" type="ORF">VP01_1733g2</name>
</gene>
<organism evidence="1 2">
    <name type="scientific">Puccinia sorghi</name>
    <dbReference type="NCBI Taxonomy" id="27349"/>
    <lineage>
        <taxon>Eukaryota</taxon>
        <taxon>Fungi</taxon>
        <taxon>Dikarya</taxon>
        <taxon>Basidiomycota</taxon>
        <taxon>Pucciniomycotina</taxon>
        <taxon>Pucciniomycetes</taxon>
        <taxon>Pucciniales</taxon>
        <taxon>Pucciniaceae</taxon>
        <taxon>Puccinia</taxon>
    </lineage>
</organism>
<sequence length="675" mass="78728">MVQRLICLNIVNWFGTRISSNQNVLIQKPSIFMWLSSFKTKMENIIIMNLEIKSSTHYCAQEISIIFEFKNDKSGLIHHLKILTLSSHFFDIFRGLFNLHMHSEINQIGFRKNMVYGTSMEVLQMVPWCITGKPTDSATSFISETDSTSAHLDWCWLVKLFHKSSLTYSIPNWYFEIYFNRIITTINRLKERRREGILFFLGDSKRRVSPGQKQWNLHGGSLKYPYLIPSLSTSVSLLYLSCIPTYISQNFTPTLKAFTYPCKNFLEKLGKHCMISIVRLEILLIFSEILTVFVCLKKHDQEFIHMKLRDQAHIECLSVETIIEVSHQLVWAFKEKNCSNMPLHLEVFISIILFHFLLESGFFHILIDHDFIKFDIWFPFMSYVYLQKITSTIQSYPLLPSFFNHFLKESELIAERRPEWSEKKTKKNKKERMKEWTEKRRAKRVYRQELGTKEEKKKDGQEDLMMVFNEFVMLLKILMDVTESVISTLPVAGESCPSEIGNKGSMDSVRFESDEMVAALVRVSCWLVQYFSLNFLSSKLSCAINSQSSMKCAFNQVPLWNESTRGFNSASEIGSPKREQIINVYIEKTVCIFYFKHEFQILSPLDVFSDFLHLPPVRETRLNRVSCERYGKTNVSFRMGVRGVEEGQHSVNPNSSSVGISTLPFILLPFVFHFS</sequence>
<protein>
    <submittedName>
        <fullName evidence="1">Uncharacterized protein</fullName>
    </submittedName>
</protein>
<evidence type="ECO:0000313" key="1">
    <source>
        <dbReference type="EMBL" id="KNZ59424.1"/>
    </source>
</evidence>
<reference evidence="1 2" key="1">
    <citation type="submission" date="2015-08" db="EMBL/GenBank/DDBJ databases">
        <title>Next Generation Sequencing and Analysis of the Genome of Puccinia sorghi L Schw, the Causal Agent of Maize Common Rust.</title>
        <authorList>
            <person name="Rochi L."/>
            <person name="Burguener G."/>
            <person name="Darino M."/>
            <person name="Turjanski A."/>
            <person name="Kreff E."/>
            <person name="Dieguez M.J."/>
            <person name="Sacco F."/>
        </authorList>
    </citation>
    <scope>NUCLEOTIDE SEQUENCE [LARGE SCALE GENOMIC DNA]</scope>
    <source>
        <strain evidence="1 2">RO10H11247</strain>
    </source>
</reference>
<dbReference type="VEuPathDB" id="FungiDB:VP01_1733g2"/>
<comment type="caution">
    <text evidence="1">The sequence shown here is derived from an EMBL/GenBank/DDBJ whole genome shotgun (WGS) entry which is preliminary data.</text>
</comment>
<keyword evidence="2" id="KW-1185">Reference proteome</keyword>